<keyword evidence="2" id="KW-1185">Reference proteome</keyword>
<sequence length="134" mass="14663">MMDTVLLYDLVFYRFGNNPGGRQVVGFLLVGLALAGKWNGSGFVVSTEASKLSNFSCSCSKVIDVSLAWTAHKRSYTFRSFSDRLELALGLFDKSTRRLGISGGQDSPCFANGFSLRNEWDDSWGDGANDGIQD</sequence>
<evidence type="ECO:0000313" key="2">
    <source>
        <dbReference type="Proteomes" id="UP000325577"/>
    </source>
</evidence>
<evidence type="ECO:0000313" key="1">
    <source>
        <dbReference type="EMBL" id="KAA8549773.1"/>
    </source>
</evidence>
<dbReference type="AlphaFoldDB" id="A0A5J5C314"/>
<dbReference type="EMBL" id="CM018031">
    <property type="protein sequence ID" value="KAA8549773.1"/>
    <property type="molecule type" value="Genomic_DNA"/>
</dbReference>
<protein>
    <submittedName>
        <fullName evidence="1">Uncharacterized protein</fullName>
    </submittedName>
</protein>
<proteinExistence type="predicted"/>
<organism evidence="1 2">
    <name type="scientific">Nyssa sinensis</name>
    <dbReference type="NCBI Taxonomy" id="561372"/>
    <lineage>
        <taxon>Eukaryota</taxon>
        <taxon>Viridiplantae</taxon>
        <taxon>Streptophyta</taxon>
        <taxon>Embryophyta</taxon>
        <taxon>Tracheophyta</taxon>
        <taxon>Spermatophyta</taxon>
        <taxon>Magnoliopsida</taxon>
        <taxon>eudicotyledons</taxon>
        <taxon>Gunneridae</taxon>
        <taxon>Pentapetalae</taxon>
        <taxon>asterids</taxon>
        <taxon>Cornales</taxon>
        <taxon>Nyssaceae</taxon>
        <taxon>Nyssa</taxon>
    </lineage>
</organism>
<accession>A0A5J5C314</accession>
<name>A0A5J5C314_9ASTE</name>
<dbReference type="Proteomes" id="UP000325577">
    <property type="component" value="Linkage Group LG0"/>
</dbReference>
<reference evidence="1 2" key="1">
    <citation type="submission" date="2019-09" db="EMBL/GenBank/DDBJ databases">
        <title>A chromosome-level genome assembly of the Chinese tupelo Nyssa sinensis.</title>
        <authorList>
            <person name="Yang X."/>
            <person name="Kang M."/>
            <person name="Yang Y."/>
            <person name="Xiong H."/>
            <person name="Wang M."/>
            <person name="Zhang Z."/>
            <person name="Wang Z."/>
            <person name="Wu H."/>
            <person name="Ma T."/>
            <person name="Liu J."/>
            <person name="Xi Z."/>
        </authorList>
    </citation>
    <scope>NUCLEOTIDE SEQUENCE [LARGE SCALE GENOMIC DNA]</scope>
    <source>
        <strain evidence="1">J267</strain>
        <tissue evidence="1">Leaf</tissue>
    </source>
</reference>
<gene>
    <name evidence="1" type="ORF">F0562_001209</name>
</gene>